<dbReference type="OrthoDB" id="24745at2759"/>
<dbReference type="Proteomes" id="UP000186303">
    <property type="component" value="Chromosome 2"/>
</dbReference>
<evidence type="ECO:0000256" key="2">
    <source>
        <dbReference type="ARBA" id="ARBA00022694"/>
    </source>
</evidence>
<dbReference type="SUPFAM" id="SSF160350">
    <property type="entry name" value="Rnp2-like"/>
    <property type="match status" value="1"/>
</dbReference>
<dbReference type="InterPro" id="IPR038085">
    <property type="entry name" value="Rnp2-like_sf"/>
</dbReference>
<dbReference type="OMA" id="NTIDGHR"/>
<sequence>MVRFKNRWLLLTFVSKPPAIPEDYGPDALPTARAPNLNAYNITKALRASLHKNFGDATAGAFAGPLNCKYYSPKSGICIVRCAREGVRYVWGAVTLLHTIDGNRVRVCVRACGGTIRKVQRKAIAIHQNYIIQLEAAKAKSKSALDEASAKPLLEPMDAKDIDMDDDLGIALGNTEDVGSSVPDDPSDMPETDLEDYMDSNELKISEEVREQLLQVRKEILGISQQ</sequence>
<feature type="region of interest" description="Disordered" evidence="3">
    <location>
        <begin position="173"/>
        <end position="194"/>
    </location>
</feature>
<dbReference type="GO" id="GO:0005730">
    <property type="term" value="C:nucleolus"/>
    <property type="evidence" value="ECO:0007669"/>
    <property type="project" value="TreeGrafter"/>
</dbReference>
<dbReference type="STRING" id="1230383.A0A1M8A325"/>
<protein>
    <submittedName>
        <fullName evidence="4">Similar to S.cerevisiae protein POP5 (Subunit of both RNase MRP and nuclear RNase P)</fullName>
    </submittedName>
</protein>
<proteinExistence type="inferred from homology"/>
<keyword evidence="2" id="KW-0819">tRNA processing</keyword>
<dbReference type="GO" id="GO:0030681">
    <property type="term" value="C:multimeric ribonuclease P complex"/>
    <property type="evidence" value="ECO:0007669"/>
    <property type="project" value="TreeGrafter"/>
</dbReference>
<evidence type="ECO:0000256" key="3">
    <source>
        <dbReference type="SAM" id="MobiDB-lite"/>
    </source>
</evidence>
<dbReference type="PANTHER" id="PTHR15441:SF2">
    <property type="entry name" value="RIBONUCLEASE P_MRP PROTEIN SUBUNIT POP5"/>
    <property type="match status" value="1"/>
</dbReference>
<feature type="compositionally biased region" description="Acidic residues" evidence="3">
    <location>
        <begin position="185"/>
        <end position="194"/>
    </location>
</feature>
<dbReference type="Gene3D" id="3.30.70.3250">
    <property type="entry name" value="Ribonuclease P, Pop5 subunit"/>
    <property type="match status" value="1"/>
</dbReference>
<dbReference type="EMBL" id="LT671822">
    <property type="protein sequence ID" value="SHO76838.1"/>
    <property type="molecule type" value="Genomic_DNA"/>
</dbReference>
<dbReference type="Pfam" id="PF01900">
    <property type="entry name" value="RNase_P_Rpp14"/>
    <property type="match status" value="1"/>
</dbReference>
<keyword evidence="5" id="KW-1185">Reference proteome</keyword>
<organism evidence="4 5">
    <name type="scientific">Malassezia sympodialis (strain ATCC 42132)</name>
    <name type="common">Atopic eczema-associated yeast</name>
    <dbReference type="NCBI Taxonomy" id="1230383"/>
    <lineage>
        <taxon>Eukaryota</taxon>
        <taxon>Fungi</taxon>
        <taxon>Dikarya</taxon>
        <taxon>Basidiomycota</taxon>
        <taxon>Ustilaginomycotina</taxon>
        <taxon>Malasseziomycetes</taxon>
        <taxon>Malasseziales</taxon>
        <taxon>Malasseziaceae</taxon>
        <taxon>Malassezia</taxon>
    </lineage>
</organism>
<gene>
    <name evidence="4" type="ORF">MSYG_1177</name>
</gene>
<accession>A0A1M8A325</accession>
<comment type="similarity">
    <text evidence="1">Belongs to the eukaryotic/archaeal RNase P protein component 2 family.</text>
</comment>
<evidence type="ECO:0000313" key="5">
    <source>
        <dbReference type="Proteomes" id="UP000186303"/>
    </source>
</evidence>
<dbReference type="GO" id="GO:0000172">
    <property type="term" value="C:ribonuclease MRP complex"/>
    <property type="evidence" value="ECO:0007669"/>
    <property type="project" value="TreeGrafter"/>
</dbReference>
<dbReference type="PANTHER" id="PTHR15441">
    <property type="entry name" value="RIBONUCLEASE P PROTEIN SUBUNIT P14"/>
    <property type="match status" value="1"/>
</dbReference>
<dbReference type="GO" id="GO:0033204">
    <property type="term" value="F:ribonuclease P RNA binding"/>
    <property type="evidence" value="ECO:0007669"/>
    <property type="project" value="TreeGrafter"/>
</dbReference>
<evidence type="ECO:0000256" key="1">
    <source>
        <dbReference type="ARBA" id="ARBA00010800"/>
    </source>
</evidence>
<dbReference type="GO" id="GO:0001682">
    <property type="term" value="P:tRNA 5'-leader removal"/>
    <property type="evidence" value="ECO:0007669"/>
    <property type="project" value="InterPro"/>
</dbReference>
<dbReference type="AlphaFoldDB" id="A0A1M8A325"/>
<dbReference type="InterPro" id="IPR002759">
    <property type="entry name" value="Pop5/Rpp14/Rnp2-like"/>
</dbReference>
<dbReference type="VEuPathDB" id="FungiDB:MSYG_1177"/>
<evidence type="ECO:0000313" key="4">
    <source>
        <dbReference type="EMBL" id="SHO76838.1"/>
    </source>
</evidence>
<reference evidence="5" key="1">
    <citation type="journal article" date="2017" name="Nucleic Acids Res.">
        <title>Proteogenomics produces comprehensive and highly accurate protein-coding gene annotation in a complete genome assembly of Malassezia sympodialis.</title>
        <authorList>
            <person name="Zhu Y."/>
            <person name="Engstroem P.G."/>
            <person name="Tellgren-Roth C."/>
            <person name="Baudo C.D."/>
            <person name="Kennell J.C."/>
            <person name="Sun S."/>
            <person name="Billmyre R.B."/>
            <person name="Schroeder M.S."/>
            <person name="Andersson A."/>
            <person name="Holm T."/>
            <person name="Sigurgeirsson B."/>
            <person name="Wu G."/>
            <person name="Sankaranarayanan S.R."/>
            <person name="Siddharthan R."/>
            <person name="Sanyal K."/>
            <person name="Lundeberg J."/>
            <person name="Nystedt B."/>
            <person name="Boekhout T."/>
            <person name="Dawson T.L. Jr."/>
            <person name="Heitman J."/>
            <person name="Scheynius A."/>
            <person name="Lehtioe J."/>
        </authorList>
    </citation>
    <scope>NUCLEOTIDE SEQUENCE [LARGE SCALE GENOMIC DNA]</scope>
    <source>
        <strain evidence="5">ATCC 42132</strain>
    </source>
</reference>
<name>A0A1M8A325_MALS4</name>